<name>A0A2S3QY08_VIBVL</name>
<reference evidence="3 4" key="1">
    <citation type="journal article" date="2018" name="Front. Microbiol.">
        <title>Phylogeny of Vibrio vulnificus from the Analysis of the Core-Genome: Implications for Intra-Species Taxonomy.</title>
        <authorList>
            <person name="Roig F.J."/>
            <person name="Gonzalez-Candelas F."/>
            <person name="Sanjuan E."/>
            <person name="Fouz B."/>
            <person name="Feil E.J."/>
            <person name="Llorens C."/>
            <person name="Baker-Austin C."/>
            <person name="Oliver J.D."/>
            <person name="Danin-Poleg Y."/>
            <person name="Gibas C.J."/>
            <person name="Kashi Y."/>
            <person name="Gulig P.A."/>
            <person name="Morrison S.S."/>
            <person name="Amaro C."/>
        </authorList>
    </citation>
    <scope>NUCLEOTIDE SEQUENCE [LARGE SCALE GENOMIC DNA]</scope>
    <source>
        <strain evidence="3 4">CECT4608</strain>
    </source>
</reference>
<sequence length="251" mass="29011">MKRLNRWICTSMLIFSSFALAQEVNYYVIANQARPFQIEQDGHDQQGIVTDIVRAIFSNSEHTLRFHTYPFNRMISILENGGEPNWITYGSPGWGKVQAENLSEEAIYTVKHTLVSSRKKPITFNDISDLKNKGVVLLMGFDYPQLSPYIQDGVVKEIRVKDYQAAFRVVSRTPGDTAFVEMASRVNYNIQQLKLDPDQFALQPFEKIIPDYQIYLAFSPNMDATLQRFINQRLKEIKQSGELQRIVNKYI</sequence>
<keyword evidence="1" id="KW-0732">Signal</keyword>
<dbReference type="InterPro" id="IPR001638">
    <property type="entry name" value="Solute-binding_3/MltF_N"/>
</dbReference>
<feature type="domain" description="Solute-binding protein family 3/N-terminal" evidence="2">
    <location>
        <begin position="29"/>
        <end position="251"/>
    </location>
</feature>
<dbReference type="Pfam" id="PF00497">
    <property type="entry name" value="SBP_bac_3"/>
    <property type="match status" value="1"/>
</dbReference>
<dbReference type="Proteomes" id="UP000237466">
    <property type="component" value="Unassembled WGS sequence"/>
</dbReference>
<protein>
    <submittedName>
        <fullName evidence="3">Amino acid ABC transporter</fullName>
    </submittedName>
</protein>
<evidence type="ECO:0000256" key="1">
    <source>
        <dbReference type="SAM" id="SignalP"/>
    </source>
</evidence>
<proteinExistence type="predicted"/>
<dbReference type="SUPFAM" id="SSF53850">
    <property type="entry name" value="Periplasmic binding protein-like II"/>
    <property type="match status" value="1"/>
</dbReference>
<accession>A0A2S3QY08</accession>
<evidence type="ECO:0000313" key="4">
    <source>
        <dbReference type="Proteomes" id="UP000237466"/>
    </source>
</evidence>
<organism evidence="3 4">
    <name type="scientific">Vibrio vulnificus</name>
    <dbReference type="NCBI Taxonomy" id="672"/>
    <lineage>
        <taxon>Bacteria</taxon>
        <taxon>Pseudomonadati</taxon>
        <taxon>Pseudomonadota</taxon>
        <taxon>Gammaproteobacteria</taxon>
        <taxon>Vibrionales</taxon>
        <taxon>Vibrionaceae</taxon>
        <taxon>Vibrio</taxon>
    </lineage>
</organism>
<gene>
    <name evidence="3" type="ORF">CRN52_19065</name>
</gene>
<dbReference type="EMBL" id="PDGH01000126">
    <property type="protein sequence ID" value="POB43835.1"/>
    <property type="molecule type" value="Genomic_DNA"/>
</dbReference>
<feature type="signal peptide" evidence="1">
    <location>
        <begin position="1"/>
        <end position="21"/>
    </location>
</feature>
<evidence type="ECO:0000259" key="2">
    <source>
        <dbReference type="Pfam" id="PF00497"/>
    </source>
</evidence>
<dbReference type="AlphaFoldDB" id="A0A2S3QY08"/>
<evidence type="ECO:0000313" key="3">
    <source>
        <dbReference type="EMBL" id="POB43835.1"/>
    </source>
</evidence>
<dbReference type="Gene3D" id="3.40.190.10">
    <property type="entry name" value="Periplasmic binding protein-like II"/>
    <property type="match status" value="2"/>
</dbReference>
<feature type="chain" id="PRO_5015465450" evidence="1">
    <location>
        <begin position="22"/>
        <end position="251"/>
    </location>
</feature>
<dbReference type="RefSeq" id="WP_103200958.1">
    <property type="nucleotide sequence ID" value="NZ_PDGH01000126.1"/>
</dbReference>
<comment type="caution">
    <text evidence="3">The sequence shown here is derived from an EMBL/GenBank/DDBJ whole genome shotgun (WGS) entry which is preliminary data.</text>
</comment>